<feature type="coiled-coil region" evidence="2">
    <location>
        <begin position="1240"/>
        <end position="1291"/>
    </location>
</feature>
<dbReference type="FunFam" id="1.10.287.110:FF:000009">
    <property type="entry name" value="Auxilin-related protein 1"/>
    <property type="match status" value="1"/>
</dbReference>
<feature type="compositionally biased region" description="Pro residues" evidence="3">
    <location>
        <begin position="261"/>
        <end position="271"/>
    </location>
</feature>
<organism evidence="5 6">
    <name type="scientific">Crotalaria pallida</name>
    <name type="common">Smooth rattlebox</name>
    <name type="synonym">Crotalaria striata</name>
    <dbReference type="NCBI Taxonomy" id="3830"/>
    <lineage>
        <taxon>Eukaryota</taxon>
        <taxon>Viridiplantae</taxon>
        <taxon>Streptophyta</taxon>
        <taxon>Embryophyta</taxon>
        <taxon>Tracheophyta</taxon>
        <taxon>Spermatophyta</taxon>
        <taxon>Magnoliopsida</taxon>
        <taxon>eudicotyledons</taxon>
        <taxon>Gunneridae</taxon>
        <taxon>Pentapetalae</taxon>
        <taxon>rosids</taxon>
        <taxon>fabids</taxon>
        <taxon>Fabales</taxon>
        <taxon>Fabaceae</taxon>
        <taxon>Papilionoideae</taxon>
        <taxon>50 kb inversion clade</taxon>
        <taxon>genistoids sensu lato</taxon>
        <taxon>core genistoids</taxon>
        <taxon>Crotalarieae</taxon>
        <taxon>Crotalaria</taxon>
    </lineage>
</organism>
<evidence type="ECO:0000256" key="2">
    <source>
        <dbReference type="SAM" id="Coils"/>
    </source>
</evidence>
<evidence type="ECO:0000256" key="1">
    <source>
        <dbReference type="ARBA" id="ARBA00023054"/>
    </source>
</evidence>
<feature type="compositionally biased region" description="Polar residues" evidence="3">
    <location>
        <begin position="132"/>
        <end position="154"/>
    </location>
</feature>
<proteinExistence type="predicted"/>
<evidence type="ECO:0000259" key="4">
    <source>
        <dbReference type="PROSITE" id="PS50076"/>
    </source>
</evidence>
<dbReference type="Proteomes" id="UP001372338">
    <property type="component" value="Unassembled WGS sequence"/>
</dbReference>
<sequence length="1379" mass="155108">MESVALSRQPNKVSVKKINGDTDNGAFSAKKTLYDDVYGGSKTTLSPRFEDYSEIFSTFHAPRASSIPVLDLPAVDDADVFFDFRSAGFDYSEVFRGFNGSDFSVSFEELFRQPNEPNGVSEDEEAAWTPVETDSLSGDSDHFGNNQGRSNGDLFQSVDGTTQLHTIPGFKHVFDETTRLHRTEPSLQVVDDIDLDMEFHADKVMRKHPRKTVSHVGNFASGEQTLSSGLNVLDGGRGNGSHSSETFVTVSGISLRTLPSQVPPPSRPPPPLDDRKGYTSGFHSYSERVDSEDTPGDSSLPVSDVEVDINSSAAAMKEPLHRPEAKLRSAKELERKKGFEPNVKSSYDVMNNDSKISENVNSFNDERIQATHDWRSGKMKISATDERQKARKTYPETLKPLEGERLLNMIEEKQVKESRSCQESDRITRVGMWREATEFFELVGAEKSGNLIHPISHTNRQREHAKKDKMAEIPGQEENEKTSMVHQHGKTENKVHKAYRSGSLEDVSETRHKEHQQVESKKAKEADGPTLNEVQWSMKLEENGKKVIDDEEQQLAVKRHKQSKKVHENGKVQREAFALGAIGSKGKVKGFVELEEICEMSSEASKLDNPVEKEACERECEIIVKQAKFQNKEGPKEACESEEIEKIQKVAFKKEESDEGLKQTHGKVESEMRLKEDFELDMDDKITKESFEEGESEACERDQGKEKFTEVCNGYGKGNSLQEADDSEGIQNVVKNAPELEKNSENIAQRKKEMENPSNPAFMEGNVDISNEDSCSELYEKILKESSKKEKDNVLDKALEGNGEGNGEGINMKFAKETDVALEAESAEDLLAAQSPSIHDEKIGKLEVSWELIADQEIGITRTGCKIGEKKLEEIAVENLMANGEKRASEMAGGVSEHSGREPAEVGFSVTNADELGRSGEQTCTEKIKTVPQMDFVPKSQERKVAHEWGGSVKITRHVEDAIFPEESRDQSSPSQASLCGGYRRKRLVDEPQIVEEVVNAHKTSKDFNLAQSTKVKGKGLNEVPASIEKDAERMRRERELEKDRLKKMEEEMGREREREKDRMAVDRAMLEAEREREREKDRMAVDRTTFEARDRMFAEAREKAERAAFEKATAEARQRALSEARERLEKACAEARDKSYADKATAEARLKAERAAVERATAEARERAMEKVKVERAVFESKERLERSVSDKFGIYFRNDGRQASLSSDVSSSTGSRYAYSSVHGASSFSGRSEGGESAQRCRARLERYRRTAERAAKALEEKNMRDQLAQKEQAERNRLAETLDAEVRRWSSGKEGNLRALLSTLQYILGPDSGWQPIPLTEVITSAAVKKAYRKATLCVHPDKLQQRGASIQHKYICEKVFDLLKEAWNKFNSEER</sequence>
<dbReference type="SUPFAM" id="SSF46565">
    <property type="entry name" value="Chaperone J-domain"/>
    <property type="match status" value="1"/>
</dbReference>
<feature type="compositionally biased region" description="Basic and acidic residues" evidence="3">
    <location>
        <begin position="478"/>
        <end position="495"/>
    </location>
</feature>
<keyword evidence="6" id="KW-1185">Reference proteome</keyword>
<evidence type="ECO:0000256" key="3">
    <source>
        <dbReference type="SAM" id="MobiDB-lite"/>
    </source>
</evidence>
<feature type="domain" description="J" evidence="4">
    <location>
        <begin position="1315"/>
        <end position="1379"/>
    </location>
</feature>
<reference evidence="5 6" key="1">
    <citation type="submission" date="2024-01" db="EMBL/GenBank/DDBJ databases">
        <title>The genomes of 5 underutilized Papilionoideae crops provide insights into root nodulation and disease resistanc.</title>
        <authorList>
            <person name="Yuan L."/>
        </authorList>
    </citation>
    <scope>NUCLEOTIDE SEQUENCE [LARGE SCALE GENOMIC DNA]</scope>
    <source>
        <strain evidence="5">ZHUSHIDOU_FW_LH</strain>
        <tissue evidence="5">Leaf</tissue>
    </source>
</reference>
<dbReference type="GO" id="GO:0031982">
    <property type="term" value="C:vesicle"/>
    <property type="evidence" value="ECO:0007669"/>
    <property type="project" value="TreeGrafter"/>
</dbReference>
<protein>
    <recommendedName>
        <fullName evidence="4">J domain-containing protein</fullName>
    </recommendedName>
</protein>
<dbReference type="GO" id="GO:0005737">
    <property type="term" value="C:cytoplasm"/>
    <property type="evidence" value="ECO:0007669"/>
    <property type="project" value="TreeGrafter"/>
</dbReference>
<dbReference type="GO" id="GO:0030276">
    <property type="term" value="F:clathrin binding"/>
    <property type="evidence" value="ECO:0007669"/>
    <property type="project" value="TreeGrafter"/>
</dbReference>
<comment type="caution">
    <text evidence="5">The sequence shown here is derived from an EMBL/GenBank/DDBJ whole genome shotgun (WGS) entry which is preliminary data.</text>
</comment>
<feature type="compositionally biased region" description="Basic and acidic residues" evidence="3">
    <location>
        <begin position="318"/>
        <end position="339"/>
    </location>
</feature>
<keyword evidence="1 2" id="KW-0175">Coiled coil</keyword>
<dbReference type="GO" id="GO:0072583">
    <property type="term" value="P:clathrin-dependent endocytosis"/>
    <property type="evidence" value="ECO:0007669"/>
    <property type="project" value="TreeGrafter"/>
</dbReference>
<name>A0AAN9E979_CROPI</name>
<dbReference type="PANTHER" id="PTHR23172">
    <property type="entry name" value="AUXILIN/CYCLIN G-ASSOCIATED KINASE-RELATED"/>
    <property type="match status" value="1"/>
</dbReference>
<evidence type="ECO:0000313" key="5">
    <source>
        <dbReference type="EMBL" id="KAK7250892.1"/>
    </source>
</evidence>
<feature type="compositionally biased region" description="Basic and acidic residues" evidence="3">
    <location>
        <begin position="508"/>
        <end position="527"/>
    </location>
</feature>
<dbReference type="InterPro" id="IPR036869">
    <property type="entry name" value="J_dom_sf"/>
</dbReference>
<feature type="region of interest" description="Disordered" evidence="3">
    <location>
        <begin position="735"/>
        <end position="769"/>
    </location>
</feature>
<feature type="region of interest" description="Disordered" evidence="3">
    <location>
        <begin position="256"/>
        <end position="339"/>
    </location>
</feature>
<evidence type="ECO:0000313" key="6">
    <source>
        <dbReference type="Proteomes" id="UP001372338"/>
    </source>
</evidence>
<accession>A0AAN9E979</accession>
<feature type="coiled-coil region" evidence="2">
    <location>
        <begin position="1032"/>
        <end position="1168"/>
    </location>
</feature>
<dbReference type="Gene3D" id="1.10.287.110">
    <property type="entry name" value="DnaJ domain"/>
    <property type="match status" value="1"/>
</dbReference>
<dbReference type="GO" id="GO:0072318">
    <property type="term" value="P:clathrin coat disassembly"/>
    <property type="evidence" value="ECO:0007669"/>
    <property type="project" value="TreeGrafter"/>
</dbReference>
<feature type="compositionally biased region" description="Basic and acidic residues" evidence="3">
    <location>
        <begin position="738"/>
        <end position="755"/>
    </location>
</feature>
<dbReference type="InterPro" id="IPR001623">
    <property type="entry name" value="DnaJ_domain"/>
</dbReference>
<dbReference type="PANTHER" id="PTHR23172:SF87">
    <property type="entry name" value="CHAPERONE DNAJ-DOMAIN SUPERFAMILY PROTEIN"/>
    <property type="match status" value="1"/>
</dbReference>
<feature type="region of interest" description="Disordered" evidence="3">
    <location>
        <begin position="654"/>
        <end position="681"/>
    </location>
</feature>
<dbReference type="PROSITE" id="PS50076">
    <property type="entry name" value="DNAJ_2"/>
    <property type="match status" value="1"/>
</dbReference>
<gene>
    <name evidence="5" type="ORF">RIF29_33647</name>
</gene>
<feature type="region of interest" description="Disordered" evidence="3">
    <location>
        <begin position="114"/>
        <end position="154"/>
    </location>
</feature>
<dbReference type="EMBL" id="JAYWIO010000007">
    <property type="protein sequence ID" value="KAK7250892.1"/>
    <property type="molecule type" value="Genomic_DNA"/>
</dbReference>
<feature type="region of interest" description="Disordered" evidence="3">
    <location>
        <begin position="477"/>
        <end position="530"/>
    </location>
</feature>